<dbReference type="Proteomes" id="UP000828390">
    <property type="component" value="Unassembled WGS sequence"/>
</dbReference>
<dbReference type="GO" id="GO:0005774">
    <property type="term" value="C:vacuolar membrane"/>
    <property type="evidence" value="ECO:0007669"/>
    <property type="project" value="UniProtKB-SubCell"/>
</dbReference>
<dbReference type="InterPro" id="IPR050173">
    <property type="entry name" value="ABC_transporter_C-like"/>
</dbReference>
<evidence type="ECO:0000313" key="7">
    <source>
        <dbReference type="EMBL" id="KAH3818624.1"/>
    </source>
</evidence>
<accession>A0A9D4GND6</accession>
<dbReference type="InterPro" id="IPR027417">
    <property type="entry name" value="P-loop_NTPase"/>
</dbReference>
<dbReference type="GO" id="GO:0016887">
    <property type="term" value="F:ATP hydrolysis activity"/>
    <property type="evidence" value="ECO:0007669"/>
    <property type="project" value="InterPro"/>
</dbReference>
<dbReference type="PANTHER" id="PTHR24223:SF443">
    <property type="entry name" value="MULTIDRUG-RESISTANCE LIKE PROTEIN 1, ISOFORM I"/>
    <property type="match status" value="1"/>
</dbReference>
<protein>
    <recommendedName>
        <fullName evidence="6">ABC transporter domain-containing protein</fullName>
    </recommendedName>
</protein>
<gene>
    <name evidence="7" type="ORF">DPMN_120346</name>
</gene>
<dbReference type="InterPro" id="IPR003439">
    <property type="entry name" value="ABC_transporter-like_ATP-bd"/>
</dbReference>
<evidence type="ECO:0000313" key="8">
    <source>
        <dbReference type="Proteomes" id="UP000828390"/>
    </source>
</evidence>
<dbReference type="PROSITE" id="PS50893">
    <property type="entry name" value="ABC_TRANSPORTER_2"/>
    <property type="match status" value="1"/>
</dbReference>
<sequence>MELVMCWVSVARIQAYLNKADIDTSNVTHLSDSKNAVSIMDGTFLWDKEIGPALKRINLQIPKGSLVAIVGSVGSGKSSLVSAMLGEMEKVGGTVNVDGINLSGGQKQRVSLARAVYFDSDIYILDDPLSAVDANVGKHIFEHVIGKNGVLKDKTRVLVTHGIHWLPHVDTIVVVTNGEISETGSYEALLGHDGAFSKFLKTYLIEHQEELEAAEEEDAVLKQDIFHRLVSIQPDVDHSDLTDKLIHWRKSQRESDKSTTDVRRLTSQGDKMIQYSAQTSPVSTENIDPARLIEEEEVEIGRVQWKVYMLYNCFLYNCRYNGRSSCSTIVSITTAGTMEGLHAVR</sequence>
<reference evidence="7" key="1">
    <citation type="journal article" date="2019" name="bioRxiv">
        <title>The Genome of the Zebra Mussel, Dreissena polymorpha: A Resource for Invasive Species Research.</title>
        <authorList>
            <person name="McCartney M.A."/>
            <person name="Auch B."/>
            <person name="Kono T."/>
            <person name="Mallez S."/>
            <person name="Zhang Y."/>
            <person name="Obille A."/>
            <person name="Becker A."/>
            <person name="Abrahante J.E."/>
            <person name="Garbe J."/>
            <person name="Badalamenti J.P."/>
            <person name="Herman A."/>
            <person name="Mangelson H."/>
            <person name="Liachko I."/>
            <person name="Sullivan S."/>
            <person name="Sone E.D."/>
            <person name="Koren S."/>
            <person name="Silverstein K.A.T."/>
            <person name="Beckman K.B."/>
            <person name="Gohl D.M."/>
        </authorList>
    </citation>
    <scope>NUCLEOTIDE SEQUENCE</scope>
    <source>
        <strain evidence="7">Duluth1</strain>
        <tissue evidence="7">Whole animal</tissue>
    </source>
</reference>
<feature type="coiled-coil region" evidence="5">
    <location>
        <begin position="197"/>
        <end position="224"/>
    </location>
</feature>
<dbReference type="PANTHER" id="PTHR24223">
    <property type="entry name" value="ATP-BINDING CASSETTE SUB-FAMILY C"/>
    <property type="match status" value="1"/>
</dbReference>
<dbReference type="Gene3D" id="3.40.50.300">
    <property type="entry name" value="P-loop containing nucleotide triphosphate hydrolases"/>
    <property type="match status" value="2"/>
</dbReference>
<proteinExistence type="predicted"/>
<evidence type="ECO:0000256" key="3">
    <source>
        <dbReference type="ARBA" id="ARBA00022741"/>
    </source>
</evidence>
<dbReference type="PROSITE" id="PS00211">
    <property type="entry name" value="ABC_TRANSPORTER_1"/>
    <property type="match status" value="1"/>
</dbReference>
<organism evidence="7 8">
    <name type="scientific">Dreissena polymorpha</name>
    <name type="common">Zebra mussel</name>
    <name type="synonym">Mytilus polymorpha</name>
    <dbReference type="NCBI Taxonomy" id="45954"/>
    <lineage>
        <taxon>Eukaryota</taxon>
        <taxon>Metazoa</taxon>
        <taxon>Spiralia</taxon>
        <taxon>Lophotrochozoa</taxon>
        <taxon>Mollusca</taxon>
        <taxon>Bivalvia</taxon>
        <taxon>Autobranchia</taxon>
        <taxon>Heteroconchia</taxon>
        <taxon>Euheterodonta</taxon>
        <taxon>Imparidentia</taxon>
        <taxon>Neoheterodontei</taxon>
        <taxon>Myida</taxon>
        <taxon>Dreissenoidea</taxon>
        <taxon>Dreissenidae</taxon>
        <taxon>Dreissena</taxon>
    </lineage>
</organism>
<comment type="caution">
    <text evidence="7">The sequence shown here is derived from an EMBL/GenBank/DDBJ whole genome shotgun (WGS) entry which is preliminary data.</text>
</comment>
<dbReference type="EMBL" id="JAIWYP010000005">
    <property type="protein sequence ID" value="KAH3818624.1"/>
    <property type="molecule type" value="Genomic_DNA"/>
</dbReference>
<evidence type="ECO:0000256" key="4">
    <source>
        <dbReference type="ARBA" id="ARBA00022840"/>
    </source>
</evidence>
<feature type="domain" description="ABC transporter" evidence="6">
    <location>
        <begin position="37"/>
        <end position="202"/>
    </location>
</feature>
<dbReference type="InterPro" id="IPR017871">
    <property type="entry name" value="ABC_transporter-like_CS"/>
</dbReference>
<evidence type="ECO:0000256" key="5">
    <source>
        <dbReference type="SAM" id="Coils"/>
    </source>
</evidence>
<keyword evidence="2" id="KW-0677">Repeat</keyword>
<comment type="subcellular location">
    <subcellularLocation>
        <location evidence="1">Vacuole membrane</location>
        <topology evidence="1">Multi-pass membrane protein</topology>
    </subcellularLocation>
</comment>
<keyword evidence="4" id="KW-0067">ATP-binding</keyword>
<reference evidence="7" key="2">
    <citation type="submission" date="2020-11" db="EMBL/GenBank/DDBJ databases">
        <authorList>
            <person name="McCartney M.A."/>
            <person name="Auch B."/>
            <person name="Kono T."/>
            <person name="Mallez S."/>
            <person name="Becker A."/>
            <person name="Gohl D.M."/>
            <person name="Silverstein K.A.T."/>
            <person name="Koren S."/>
            <person name="Bechman K.B."/>
            <person name="Herman A."/>
            <person name="Abrahante J.E."/>
            <person name="Garbe J."/>
        </authorList>
    </citation>
    <scope>NUCLEOTIDE SEQUENCE</scope>
    <source>
        <strain evidence="7">Duluth1</strain>
        <tissue evidence="7">Whole animal</tissue>
    </source>
</reference>
<name>A0A9D4GND6_DREPO</name>
<dbReference type="InterPro" id="IPR003593">
    <property type="entry name" value="AAA+_ATPase"/>
</dbReference>
<dbReference type="SUPFAM" id="SSF52540">
    <property type="entry name" value="P-loop containing nucleoside triphosphate hydrolases"/>
    <property type="match status" value="1"/>
</dbReference>
<keyword evidence="8" id="KW-1185">Reference proteome</keyword>
<keyword evidence="3" id="KW-0547">Nucleotide-binding</keyword>
<dbReference type="SMART" id="SM00382">
    <property type="entry name" value="AAA"/>
    <property type="match status" value="1"/>
</dbReference>
<dbReference type="AlphaFoldDB" id="A0A9D4GND6"/>
<dbReference type="GO" id="GO:0005524">
    <property type="term" value="F:ATP binding"/>
    <property type="evidence" value="ECO:0007669"/>
    <property type="project" value="UniProtKB-KW"/>
</dbReference>
<dbReference type="GO" id="GO:0042626">
    <property type="term" value="F:ATPase-coupled transmembrane transporter activity"/>
    <property type="evidence" value="ECO:0007669"/>
    <property type="project" value="TreeGrafter"/>
</dbReference>
<evidence type="ECO:0000256" key="1">
    <source>
        <dbReference type="ARBA" id="ARBA00004128"/>
    </source>
</evidence>
<keyword evidence="5" id="KW-0175">Coiled coil</keyword>
<dbReference type="Pfam" id="PF00005">
    <property type="entry name" value="ABC_tran"/>
    <property type="match status" value="1"/>
</dbReference>
<evidence type="ECO:0000259" key="6">
    <source>
        <dbReference type="PROSITE" id="PS50893"/>
    </source>
</evidence>
<evidence type="ECO:0000256" key="2">
    <source>
        <dbReference type="ARBA" id="ARBA00022737"/>
    </source>
</evidence>